<reference evidence="3 4" key="1">
    <citation type="submission" date="2014-04" db="EMBL/GenBank/DDBJ databases">
        <authorList>
            <consortium name="DOE Joint Genome Institute"/>
            <person name="Kuo A."/>
            <person name="Zuccaro A."/>
            <person name="Kohler A."/>
            <person name="Nagy L.G."/>
            <person name="Floudas D."/>
            <person name="Copeland A."/>
            <person name="Barry K.W."/>
            <person name="Cichocki N."/>
            <person name="Veneault-Fourrey C."/>
            <person name="LaButti K."/>
            <person name="Lindquist E.A."/>
            <person name="Lipzen A."/>
            <person name="Lundell T."/>
            <person name="Morin E."/>
            <person name="Murat C."/>
            <person name="Sun H."/>
            <person name="Tunlid A."/>
            <person name="Henrissat B."/>
            <person name="Grigoriev I.V."/>
            <person name="Hibbett D.S."/>
            <person name="Martin F."/>
            <person name="Nordberg H.P."/>
            <person name="Cantor M.N."/>
            <person name="Hua S.X."/>
        </authorList>
    </citation>
    <scope>NUCLEOTIDE SEQUENCE [LARGE SCALE GENOMIC DNA]</scope>
    <source>
        <strain evidence="3 4">MAFF 305830</strain>
    </source>
</reference>
<reference evidence="4" key="2">
    <citation type="submission" date="2015-01" db="EMBL/GenBank/DDBJ databases">
        <title>Evolutionary Origins and Diversification of the Mycorrhizal Mutualists.</title>
        <authorList>
            <consortium name="DOE Joint Genome Institute"/>
            <consortium name="Mycorrhizal Genomics Consortium"/>
            <person name="Kohler A."/>
            <person name="Kuo A."/>
            <person name="Nagy L.G."/>
            <person name="Floudas D."/>
            <person name="Copeland A."/>
            <person name="Barry K.W."/>
            <person name="Cichocki N."/>
            <person name="Veneault-Fourrey C."/>
            <person name="LaButti K."/>
            <person name="Lindquist E.A."/>
            <person name="Lipzen A."/>
            <person name="Lundell T."/>
            <person name="Morin E."/>
            <person name="Murat C."/>
            <person name="Riley R."/>
            <person name="Ohm R."/>
            <person name="Sun H."/>
            <person name="Tunlid A."/>
            <person name="Henrissat B."/>
            <person name="Grigoriev I.V."/>
            <person name="Hibbett D.S."/>
            <person name="Martin F."/>
        </authorList>
    </citation>
    <scope>NUCLEOTIDE SEQUENCE [LARGE SCALE GENOMIC DNA]</scope>
    <source>
        <strain evidence="4">MAFF 305830</strain>
    </source>
</reference>
<sequence>MRPFQAVSFSILIHSLIVNAHSASNLRRSNDIVDPRLHHKHHKGHLSDGRIKFAQEFNDGIHLEVDPSCGVISSHSWISEVNAGIDWQKMETVVAFGDSYTQVGNSGDGSAPTPLRFVGKNPSAGGRNTNGETWIEQLVYYEASEDRPRKLLSYAQSGATTDKEIWPSRRWADDFPSQLSRFYANNTELKLDPATTVYVGYFGINDFWSIGTDGNNMERAGRRAASLIQDLHENAGAVNFLWIGVQFAKTTAGDYNRALWNGLRDLHQTTKDLGEDKAVKFAYADAGRFFSAIHEWYPKFGYTSSKHCLEGQRASIEDECEEPEKTVYYMGAHPSRQTHRILAEYVASVLTKCRIREEKQSYDSLSYHGSSLNGYLPSYLTSGHLYIFAFLVLSFCAYRPIMRLSRRGAFGGPITLMSPRRY</sequence>
<keyword evidence="1" id="KW-0472">Membrane</keyword>
<dbReference type="Pfam" id="PF00657">
    <property type="entry name" value="Lipase_GDSL"/>
    <property type="match status" value="1"/>
</dbReference>
<dbReference type="EMBL" id="KN824281">
    <property type="protein sequence ID" value="KIM32006.1"/>
    <property type="molecule type" value="Genomic_DNA"/>
</dbReference>
<dbReference type="GO" id="GO:0016788">
    <property type="term" value="F:hydrolase activity, acting on ester bonds"/>
    <property type="evidence" value="ECO:0007669"/>
    <property type="project" value="InterPro"/>
</dbReference>
<evidence type="ECO:0000313" key="4">
    <source>
        <dbReference type="Proteomes" id="UP000054097"/>
    </source>
</evidence>
<proteinExistence type="predicted"/>
<evidence type="ECO:0000256" key="1">
    <source>
        <dbReference type="SAM" id="Phobius"/>
    </source>
</evidence>
<evidence type="ECO:0000313" key="3">
    <source>
        <dbReference type="EMBL" id="KIM32006.1"/>
    </source>
</evidence>
<dbReference type="InterPro" id="IPR036514">
    <property type="entry name" value="SGNH_hydro_sf"/>
</dbReference>
<dbReference type="OrthoDB" id="1600564at2759"/>
<feature type="signal peptide" evidence="2">
    <location>
        <begin position="1"/>
        <end position="22"/>
    </location>
</feature>
<dbReference type="Proteomes" id="UP000054097">
    <property type="component" value="Unassembled WGS sequence"/>
</dbReference>
<feature type="chain" id="PRO_5002161975" evidence="2">
    <location>
        <begin position="23"/>
        <end position="422"/>
    </location>
</feature>
<keyword evidence="4" id="KW-1185">Reference proteome</keyword>
<name>A0A0C3BKL2_SERVB</name>
<keyword evidence="2" id="KW-0732">Signal</keyword>
<keyword evidence="1" id="KW-1133">Transmembrane helix</keyword>
<feature type="transmembrane region" description="Helical" evidence="1">
    <location>
        <begin position="379"/>
        <end position="398"/>
    </location>
</feature>
<dbReference type="SUPFAM" id="SSF52266">
    <property type="entry name" value="SGNH hydrolase"/>
    <property type="match status" value="1"/>
</dbReference>
<gene>
    <name evidence="3" type="ORF">M408DRAFT_327377</name>
</gene>
<protein>
    <submittedName>
        <fullName evidence="3">Carbohydrate esterase family 16 protein</fullName>
    </submittedName>
</protein>
<dbReference type="InterPro" id="IPR001087">
    <property type="entry name" value="GDSL"/>
</dbReference>
<accession>A0A0C3BKL2</accession>
<dbReference type="HOGENOM" id="CLU_053747_0_0_1"/>
<dbReference type="AlphaFoldDB" id="A0A0C3BKL2"/>
<dbReference type="Gene3D" id="3.40.50.1110">
    <property type="entry name" value="SGNH hydrolase"/>
    <property type="match status" value="1"/>
</dbReference>
<organism evidence="3 4">
    <name type="scientific">Serendipita vermifera MAFF 305830</name>
    <dbReference type="NCBI Taxonomy" id="933852"/>
    <lineage>
        <taxon>Eukaryota</taxon>
        <taxon>Fungi</taxon>
        <taxon>Dikarya</taxon>
        <taxon>Basidiomycota</taxon>
        <taxon>Agaricomycotina</taxon>
        <taxon>Agaricomycetes</taxon>
        <taxon>Sebacinales</taxon>
        <taxon>Serendipitaceae</taxon>
        <taxon>Serendipita</taxon>
    </lineage>
</organism>
<keyword evidence="1" id="KW-0812">Transmembrane</keyword>
<evidence type="ECO:0000256" key="2">
    <source>
        <dbReference type="SAM" id="SignalP"/>
    </source>
</evidence>